<proteinExistence type="predicted"/>
<dbReference type="GO" id="GO:0020037">
    <property type="term" value="F:heme binding"/>
    <property type="evidence" value="ECO:0007669"/>
    <property type="project" value="InterPro"/>
</dbReference>
<dbReference type="InterPro" id="IPR013428">
    <property type="entry name" value="Membrane-bound_put_N"/>
</dbReference>
<keyword evidence="1 4" id="KW-0349">Heme</keyword>
<evidence type="ECO:0000256" key="1">
    <source>
        <dbReference type="ARBA" id="ARBA00022617"/>
    </source>
</evidence>
<dbReference type="NCBIfam" id="TIGR02604">
    <property type="entry name" value="Piru_Ver_Nterm"/>
    <property type="match status" value="1"/>
</dbReference>
<dbReference type="Gene3D" id="1.10.760.10">
    <property type="entry name" value="Cytochrome c-like domain"/>
    <property type="match status" value="1"/>
</dbReference>
<organism evidence="6 7">
    <name type="scientific">Tautonia plasticadhaerens</name>
    <dbReference type="NCBI Taxonomy" id="2527974"/>
    <lineage>
        <taxon>Bacteria</taxon>
        <taxon>Pseudomonadati</taxon>
        <taxon>Planctomycetota</taxon>
        <taxon>Planctomycetia</taxon>
        <taxon>Isosphaerales</taxon>
        <taxon>Isosphaeraceae</taxon>
        <taxon>Tautonia</taxon>
    </lineage>
</organism>
<evidence type="ECO:0000256" key="2">
    <source>
        <dbReference type="ARBA" id="ARBA00022723"/>
    </source>
</evidence>
<dbReference type="InterPro" id="IPR055557">
    <property type="entry name" value="DUF7133"/>
</dbReference>
<keyword evidence="7" id="KW-1185">Reference proteome</keyword>
<dbReference type="InterPro" id="IPR009056">
    <property type="entry name" value="Cyt_c-like_dom"/>
</dbReference>
<protein>
    <submittedName>
        <fullName evidence="6">Cytochrome c</fullName>
    </submittedName>
</protein>
<dbReference type="InterPro" id="IPR016024">
    <property type="entry name" value="ARM-type_fold"/>
</dbReference>
<feature type="domain" description="Cytochrome c" evidence="5">
    <location>
        <begin position="936"/>
        <end position="1074"/>
    </location>
</feature>
<accession>A0A518HDI0</accession>
<name>A0A518HDI0_9BACT</name>
<dbReference type="PANTHER" id="PTHR33546">
    <property type="entry name" value="LARGE, MULTIFUNCTIONAL SECRETED PROTEIN-RELATED"/>
    <property type="match status" value="1"/>
</dbReference>
<keyword evidence="3 4" id="KW-0408">Iron</keyword>
<dbReference type="Gene3D" id="1.25.10.10">
    <property type="entry name" value="Leucine-rich Repeat Variant"/>
    <property type="match status" value="2"/>
</dbReference>
<keyword evidence="2 4" id="KW-0479">Metal-binding</keyword>
<dbReference type="SUPFAM" id="SSF46626">
    <property type="entry name" value="Cytochrome c"/>
    <property type="match status" value="1"/>
</dbReference>
<dbReference type="InterPro" id="IPR011042">
    <property type="entry name" value="6-blade_b-propeller_TolB-like"/>
</dbReference>
<evidence type="ECO:0000256" key="4">
    <source>
        <dbReference type="PROSITE-ProRule" id="PRU00433"/>
    </source>
</evidence>
<evidence type="ECO:0000256" key="3">
    <source>
        <dbReference type="ARBA" id="ARBA00023004"/>
    </source>
</evidence>
<gene>
    <name evidence="6" type="ORF">ElP_67020</name>
</gene>
<dbReference type="GO" id="GO:0046872">
    <property type="term" value="F:metal ion binding"/>
    <property type="evidence" value="ECO:0007669"/>
    <property type="project" value="UniProtKB-KW"/>
</dbReference>
<dbReference type="Gene3D" id="2.120.10.30">
    <property type="entry name" value="TolB, C-terminal domain"/>
    <property type="match status" value="1"/>
</dbReference>
<dbReference type="KEGG" id="tpla:ElP_67020"/>
<dbReference type="AlphaFoldDB" id="A0A518HDI0"/>
<dbReference type="InterPro" id="IPR004155">
    <property type="entry name" value="PBS_lyase_HEAT"/>
</dbReference>
<evidence type="ECO:0000313" key="6">
    <source>
        <dbReference type="EMBL" id="QDV38746.1"/>
    </source>
</evidence>
<dbReference type="EMBL" id="CP036426">
    <property type="protein sequence ID" value="QDV38746.1"/>
    <property type="molecule type" value="Genomic_DNA"/>
</dbReference>
<reference evidence="6 7" key="1">
    <citation type="submission" date="2019-02" db="EMBL/GenBank/DDBJ databases">
        <title>Deep-cultivation of Planctomycetes and their phenomic and genomic characterization uncovers novel biology.</title>
        <authorList>
            <person name="Wiegand S."/>
            <person name="Jogler M."/>
            <person name="Boedeker C."/>
            <person name="Pinto D."/>
            <person name="Vollmers J."/>
            <person name="Rivas-Marin E."/>
            <person name="Kohn T."/>
            <person name="Peeters S.H."/>
            <person name="Heuer A."/>
            <person name="Rast P."/>
            <person name="Oberbeckmann S."/>
            <person name="Bunk B."/>
            <person name="Jeske O."/>
            <person name="Meyerdierks A."/>
            <person name="Storesund J.E."/>
            <person name="Kallscheuer N."/>
            <person name="Luecker S."/>
            <person name="Lage O.M."/>
            <person name="Pohl T."/>
            <person name="Merkel B.J."/>
            <person name="Hornburger P."/>
            <person name="Mueller R.-W."/>
            <person name="Bruemmer F."/>
            <person name="Labrenz M."/>
            <person name="Spormann A.M."/>
            <person name="Op den Camp H."/>
            <person name="Overmann J."/>
            <person name="Amann R."/>
            <person name="Jetten M.S.M."/>
            <person name="Mascher T."/>
            <person name="Medema M.H."/>
            <person name="Devos D.P."/>
            <person name="Kaster A.-K."/>
            <person name="Ovreas L."/>
            <person name="Rohde M."/>
            <person name="Galperin M.Y."/>
            <person name="Jogler C."/>
        </authorList>
    </citation>
    <scope>NUCLEOTIDE SEQUENCE [LARGE SCALE GENOMIC DNA]</scope>
    <source>
        <strain evidence="6 7">ElP</strain>
    </source>
</reference>
<dbReference type="InterPro" id="IPR011041">
    <property type="entry name" value="Quinoprot_gluc/sorb_DH_b-prop"/>
</dbReference>
<dbReference type="InterPro" id="IPR011989">
    <property type="entry name" value="ARM-like"/>
</dbReference>
<dbReference type="PROSITE" id="PS51007">
    <property type="entry name" value="CYTC"/>
    <property type="match status" value="1"/>
</dbReference>
<dbReference type="GO" id="GO:0009055">
    <property type="term" value="F:electron transfer activity"/>
    <property type="evidence" value="ECO:0007669"/>
    <property type="project" value="InterPro"/>
</dbReference>
<dbReference type="PANTHER" id="PTHR33546:SF1">
    <property type="entry name" value="LARGE, MULTIFUNCTIONAL SECRETED PROTEIN"/>
    <property type="match status" value="1"/>
</dbReference>
<evidence type="ECO:0000259" key="5">
    <source>
        <dbReference type="PROSITE" id="PS51007"/>
    </source>
</evidence>
<dbReference type="NCBIfam" id="TIGR02603">
    <property type="entry name" value="CxxCH_TIGR02603"/>
    <property type="match status" value="1"/>
</dbReference>
<dbReference type="RefSeq" id="WP_231749346.1">
    <property type="nucleotide sequence ID" value="NZ_CP036426.1"/>
</dbReference>
<evidence type="ECO:0000313" key="7">
    <source>
        <dbReference type="Proteomes" id="UP000317835"/>
    </source>
</evidence>
<sequence length="1239" mass="132006">MSLSRPGSHRTRIVAFGALMAGGMTLALCPTAARGQVGPEQSAAQVKVADGLEATLWAAEPMVVNPTNIDVDSRGRVWVTEGLNYRLTRERNREFSRIGEADAIKILEDADGDGKADTVTVFADQIFPVPMGIAVEERYDEAGRYAGCRVYVGNSPNLLVLEDTDGDDKADLRYPLLTGFGGIDSDHGVHGMVLGLDGSLYFTHGDGCCSVQPDGGDRTQNFDVTDASGRRVSSDQLANTLRVNRDGTRFEVIADRQRNNYETSLNSFGNIFTSDNDDDGNRGCRVIWVMDGGSYGYRTPGSPRHWGEEVPGNVPKLVGTGNGSPCGIMVYEGGLLPEPYLGAVFEADAGTRQINSFPITREGAAFRTEYEVLMSSDDPWFRPVDMTAAPDGSVFVADWYDAGVGGHAFSDQTTGRIYRVVPKGASPEHSAPDFGSIDGLVLALQSPNVATQDAARRGLIARGGAAVEALNALYRAGEPIQRARALWVKHAIEGDRAALLALDDAEPRIREQAVRILGRDVSREGTVEYLDDARPQPPAAAEHLDALVSQVDDPDAGVRRELILAFRYLPTDRVGEALTSLAASWDGRDRWYLEALGVALRGREPGYLAGLFDGTLYGNLDLDAAGGTSSAALPPYFPVDRNEAFLAATDVLPPANALSKTLGLMWQIHGPEVLPLLTRILPRLATPDLQQAADDVLSQITDPSGALALADLLFEIDDPVRERQVLDTLGRRLSGDWREAADDPRVSQAIRAAIDFADTRAEGIAAAAATGDPDYADAIMAFVKDDSASTPVRIAAVEALGRLKSGGARPLLEAMVERVKQSGGSDPVAEAALRTLPELGVDRDQLIAILADPGYPLGLRREALRSASMQVETAHRLLGRAEQGDLPDDLKSEATTLLNAHPDQGVRRRAAEALPLAGIGGGRPLPPFEELLSRQGDPEAGREAFASAGETSCAGCHRVQGRGRWVGPDLSTIGTKYGKDGLLTSILSPGAAIGYNFRSYVVALADGRILTGLPVEETADRLVLKTAEGQRIEIDPGDIDERRTSDVSLMPEGLAQQMTDAQLVDLLAFLETLKQPVSIVGEFQAVGPLAEAEGEPAVDPAGPIDTALPVRGADGRSQSWRRLRADAEGRIDLSALAGPDADRAVYLHSPVASPADLPATLVVDSPSAGLRAWLDGEELDLPAPSGDDPTRSVSLDLSRGAHDLVLRLPGGPDSGLVATFVADAPLEFRAPEGRKVSAR</sequence>
<dbReference type="InterPro" id="IPR036909">
    <property type="entry name" value="Cyt_c-like_dom_sf"/>
</dbReference>
<dbReference type="SUPFAM" id="SSF48371">
    <property type="entry name" value="ARM repeat"/>
    <property type="match status" value="1"/>
</dbReference>
<dbReference type="SUPFAM" id="SSF50952">
    <property type="entry name" value="Soluble quinoprotein glucose dehydrogenase"/>
    <property type="match status" value="1"/>
</dbReference>
<dbReference type="InterPro" id="IPR013427">
    <property type="entry name" value="Haem-bd_dom_put"/>
</dbReference>
<dbReference type="SMART" id="SM00567">
    <property type="entry name" value="EZ_HEAT"/>
    <property type="match status" value="4"/>
</dbReference>
<dbReference type="Pfam" id="PF23500">
    <property type="entry name" value="DUF7133"/>
    <property type="match status" value="1"/>
</dbReference>
<dbReference type="Proteomes" id="UP000317835">
    <property type="component" value="Chromosome"/>
</dbReference>